<evidence type="ECO:0000313" key="2">
    <source>
        <dbReference type="EMBL" id="MBE9372977.1"/>
    </source>
</evidence>
<keyword evidence="3" id="KW-1185">Reference proteome</keyword>
<dbReference type="AlphaFoldDB" id="A0A929B4E9"/>
<evidence type="ECO:0000313" key="3">
    <source>
        <dbReference type="Proteomes" id="UP000598360"/>
    </source>
</evidence>
<dbReference type="Proteomes" id="UP000598360">
    <property type="component" value="Unassembled WGS sequence"/>
</dbReference>
<sequence length="141" mass="15701">MNRADQTIYWAADQPPAQPETMHMTMLSTDEQAPHIAAIRHSVLAGFRFLHLRDTSQQIIAINAERVRGGTVETFTIRAMHEALAGRFRTDDYPAGDPVWQQHGTAADVITALLDLPPPDSPQAPTRTLRRPSGLWLPGQR</sequence>
<protein>
    <submittedName>
        <fullName evidence="2">Uncharacterized protein</fullName>
    </submittedName>
</protein>
<dbReference type="RefSeq" id="WP_193926435.1">
    <property type="nucleotide sequence ID" value="NZ_JADEYC010000002.1"/>
</dbReference>
<reference evidence="2" key="1">
    <citation type="submission" date="2020-10" db="EMBL/GenBank/DDBJ databases">
        <title>Diversity and distribution of actinomycetes associated with coral in the coast of Hainan.</title>
        <authorList>
            <person name="Li F."/>
        </authorList>
    </citation>
    <scope>NUCLEOTIDE SEQUENCE</scope>
    <source>
        <strain evidence="2">HNM0983</strain>
    </source>
</reference>
<comment type="caution">
    <text evidence="2">The sequence shown here is derived from an EMBL/GenBank/DDBJ whole genome shotgun (WGS) entry which is preliminary data.</text>
</comment>
<gene>
    <name evidence="2" type="ORF">IQ251_00810</name>
</gene>
<proteinExistence type="predicted"/>
<organism evidence="2 3">
    <name type="scientific">Saccharopolyspora montiporae</name>
    <dbReference type="NCBI Taxonomy" id="2781240"/>
    <lineage>
        <taxon>Bacteria</taxon>
        <taxon>Bacillati</taxon>
        <taxon>Actinomycetota</taxon>
        <taxon>Actinomycetes</taxon>
        <taxon>Pseudonocardiales</taxon>
        <taxon>Pseudonocardiaceae</taxon>
        <taxon>Saccharopolyspora</taxon>
    </lineage>
</organism>
<evidence type="ECO:0000256" key="1">
    <source>
        <dbReference type="SAM" id="MobiDB-lite"/>
    </source>
</evidence>
<dbReference type="EMBL" id="JADEYC010000002">
    <property type="protein sequence ID" value="MBE9372977.1"/>
    <property type="molecule type" value="Genomic_DNA"/>
</dbReference>
<accession>A0A929B4E9</accession>
<feature type="region of interest" description="Disordered" evidence="1">
    <location>
        <begin position="118"/>
        <end position="141"/>
    </location>
</feature>
<name>A0A929B4E9_9PSEU</name>